<dbReference type="GO" id="GO:0003677">
    <property type="term" value="F:DNA binding"/>
    <property type="evidence" value="ECO:0007669"/>
    <property type="project" value="InterPro"/>
</dbReference>
<gene>
    <name evidence="2" type="ORF">SAMN05421504_11329</name>
</gene>
<dbReference type="Pfam" id="PF25872">
    <property type="entry name" value="HTH_77"/>
    <property type="match status" value="1"/>
</dbReference>
<dbReference type="InterPro" id="IPR036388">
    <property type="entry name" value="WH-like_DNA-bd_sf"/>
</dbReference>
<dbReference type="SUPFAM" id="SSF46894">
    <property type="entry name" value="C-terminal effector domain of the bipartite response regulators"/>
    <property type="match status" value="1"/>
</dbReference>
<dbReference type="InterPro" id="IPR011990">
    <property type="entry name" value="TPR-like_helical_dom_sf"/>
</dbReference>
<dbReference type="InterPro" id="IPR016032">
    <property type="entry name" value="Sig_transdc_resp-reg_C-effctor"/>
</dbReference>
<dbReference type="InterPro" id="IPR005158">
    <property type="entry name" value="BTAD"/>
</dbReference>
<reference evidence="2 3" key="1">
    <citation type="submission" date="2016-10" db="EMBL/GenBank/DDBJ databases">
        <authorList>
            <person name="de Groot N.N."/>
        </authorList>
    </citation>
    <scope>NUCLEOTIDE SEQUENCE [LARGE SCALE GENOMIC DNA]</scope>
    <source>
        <strain evidence="2 3">CPCC 202699</strain>
    </source>
</reference>
<dbReference type="SUPFAM" id="SSF52540">
    <property type="entry name" value="P-loop containing nucleoside triphosphate hydrolases"/>
    <property type="match status" value="1"/>
</dbReference>
<evidence type="ECO:0000313" key="3">
    <source>
        <dbReference type="Proteomes" id="UP000199515"/>
    </source>
</evidence>
<accession>A0A1H3S860</accession>
<dbReference type="SUPFAM" id="SSF48452">
    <property type="entry name" value="TPR-like"/>
    <property type="match status" value="2"/>
</dbReference>
<dbReference type="GO" id="GO:0006355">
    <property type="term" value="P:regulation of DNA-templated transcription"/>
    <property type="evidence" value="ECO:0007669"/>
    <property type="project" value="InterPro"/>
</dbReference>
<dbReference type="InterPro" id="IPR027417">
    <property type="entry name" value="P-loop_NTPase"/>
</dbReference>
<evidence type="ECO:0000313" key="2">
    <source>
        <dbReference type="EMBL" id="SDZ34206.1"/>
    </source>
</evidence>
<proteinExistence type="predicted"/>
<dbReference type="AlphaFoldDB" id="A0A1H3S860"/>
<dbReference type="Proteomes" id="UP000199515">
    <property type="component" value="Unassembled WGS sequence"/>
</dbReference>
<dbReference type="PANTHER" id="PTHR47691:SF3">
    <property type="entry name" value="HTH-TYPE TRANSCRIPTIONAL REGULATOR RV0890C-RELATED"/>
    <property type="match status" value="1"/>
</dbReference>
<protein>
    <submittedName>
        <fullName evidence="2">Predicted ATPase</fullName>
    </submittedName>
</protein>
<dbReference type="Gene3D" id="1.25.40.10">
    <property type="entry name" value="Tetratricopeptide repeat domain"/>
    <property type="match status" value="2"/>
</dbReference>
<keyword evidence="3" id="KW-1185">Reference proteome</keyword>
<dbReference type="SMART" id="SM01043">
    <property type="entry name" value="BTAD"/>
    <property type="match status" value="1"/>
</dbReference>
<sequence>MLGPVSVLRDGTAAVPRSRHQATLLAGLLLADGAPVSGEVLAGWLWGDDRPAEEKAALQVAVSRLRKWLGDRGEIRLSAAGYSLDVTGARVDLREFRRCVTQARHAKEGGLYRQALACWRGRLLADISGELRESAQAVAIGREYRQAVREFAELAPAEATPMLEAIAAEDPYAEDVHASLARAYAATGGQAEAIAVLDRIRKRLADELGVDPGEALATAQLEILRGEVVAPPERAHTWWGIRPRPIPLLGREKPNLADYLAAERLVTITGPTGVGKTALAWQAESTGNGAVVELGGATDRVTALAELGTVFAVGTDDSDGVLPEVAKTIGQAPTLLILDGCERVLPVAAEITHHLLRACAGLRVLATSQQALGLDGEQVLILDPLPVPTRFDEGNPSIALFLRRVRATSPELALTAGEREAIASICARLDGLPLAVELAAGWVRSLGVEELARRLTTLLAKANTLNAAISWSFDALPQPGPLTRLAIFDGPFTLADAERVCGLDADDLADLVARSLVHPLATTPLRYRVLAPVREHARKALSDSGELVTVLERHLDRWREVFAGIDSLESTWDRGEAMAALVVDAPRLHSALAMADEHGLAVRAAGIVALCAEFWWSHAALLPASRPFFDAAWRVLDECSAETAALLRFHRAWLTRLDGDYAGALAEMQAVKPSLRPREYLTAQSFALTTRRYMLRPDVLDDCEAVVAEVSRLDAEGGGETSTALTAAGWVFATWGRWTEARTLCQRYELRNGRLHKPTSMPQLVLRAEIALGRGDATAAARWLALVKGRLDPASDPVEQEPAHAVLAKALLIEGRAAEAVEFLSESVAALTAAYPRTQRRSAQLTILLAEAHRALGHLDDARAALTVALSTVADYQSAFSGVLVAANLAAADGDLDLGARWTAKRLALGLPDPTGFAPLSVEVPEAEPGDLDELIESAYLASAMLI</sequence>
<dbReference type="PANTHER" id="PTHR47691">
    <property type="entry name" value="REGULATOR-RELATED"/>
    <property type="match status" value="1"/>
</dbReference>
<name>A0A1H3S860_9PSEU</name>
<evidence type="ECO:0000259" key="1">
    <source>
        <dbReference type="SMART" id="SM01043"/>
    </source>
</evidence>
<dbReference type="STRING" id="589385.SAMN05421504_11329"/>
<feature type="domain" description="Bacterial transcriptional activator" evidence="1">
    <location>
        <begin position="91"/>
        <end position="224"/>
    </location>
</feature>
<dbReference type="InterPro" id="IPR058852">
    <property type="entry name" value="HTH_77"/>
</dbReference>
<organism evidence="2 3">
    <name type="scientific">Amycolatopsis xylanica</name>
    <dbReference type="NCBI Taxonomy" id="589385"/>
    <lineage>
        <taxon>Bacteria</taxon>
        <taxon>Bacillati</taxon>
        <taxon>Actinomycetota</taxon>
        <taxon>Actinomycetes</taxon>
        <taxon>Pseudonocardiales</taxon>
        <taxon>Pseudonocardiaceae</taxon>
        <taxon>Amycolatopsis</taxon>
    </lineage>
</organism>
<dbReference type="CDD" id="cd15831">
    <property type="entry name" value="BTAD"/>
    <property type="match status" value="1"/>
</dbReference>
<dbReference type="Gene3D" id="1.10.10.10">
    <property type="entry name" value="Winged helix-like DNA-binding domain superfamily/Winged helix DNA-binding domain"/>
    <property type="match status" value="1"/>
</dbReference>
<dbReference type="Pfam" id="PF03704">
    <property type="entry name" value="BTAD"/>
    <property type="match status" value="1"/>
</dbReference>
<dbReference type="EMBL" id="FNON01000013">
    <property type="protein sequence ID" value="SDZ34206.1"/>
    <property type="molecule type" value="Genomic_DNA"/>
</dbReference>